<evidence type="ECO:0000313" key="14">
    <source>
        <dbReference type="Proteomes" id="UP000283829"/>
    </source>
</evidence>
<evidence type="ECO:0000313" key="8">
    <source>
        <dbReference type="Proteomes" id="UP000069876"/>
    </source>
</evidence>
<dbReference type="RefSeq" id="WP_002215110.1">
    <property type="nucleotide sequence ID" value="NZ_AP024489.1"/>
</dbReference>
<dbReference type="EMBL" id="NWXB01000005">
    <property type="protein sequence ID" value="RQJ67853.1"/>
    <property type="molecule type" value="Genomic_DNA"/>
</dbReference>
<dbReference type="Proteomes" id="UP000260504">
    <property type="component" value="Unassembled WGS sequence"/>
</dbReference>
<dbReference type="AlphaFoldDB" id="A0A121V2J5"/>
<evidence type="ECO:0000313" key="3">
    <source>
        <dbReference type="EMBL" id="CWT85330.1"/>
    </source>
</evidence>
<dbReference type="Proteomes" id="UP000092966">
    <property type="component" value="Chromosome"/>
</dbReference>
<dbReference type="EMBL" id="NTLY01000002">
    <property type="protein sequence ID" value="PBJ87124.1"/>
    <property type="molecule type" value="Genomic_DNA"/>
</dbReference>
<reference evidence="5 12" key="4">
    <citation type="submission" date="2017-08" db="EMBL/GenBank/DDBJ databases">
        <title>Meningococcal Conjunctivitis and Endemic Carriage at a Military Recruit Training Center.</title>
        <authorList>
            <person name="Bobb A.J."/>
            <person name="Galac M.R."/>
            <person name="Snesrud E."/>
            <person name="Clagett C.D."/>
        </authorList>
    </citation>
    <scope>NUCLEOTIDE SEQUENCE [LARGE SCALE GENOMIC DNA]</scope>
    <source>
        <strain evidence="5 12">MRSN431200</strain>
    </source>
</reference>
<dbReference type="EMBL" id="NWZY01000057">
    <property type="protein sequence ID" value="RQK75615.1"/>
    <property type="molecule type" value="Genomic_DNA"/>
</dbReference>
<dbReference type="EMBL" id="FEVP01000029">
    <property type="protein sequence ID" value="CWQ06900.1"/>
    <property type="molecule type" value="Genomic_DNA"/>
</dbReference>
<reference evidence="13 14" key="5">
    <citation type="submission" date="2017-09" db="EMBL/GenBank/DDBJ databases">
        <title>Phenotypic and genotypic characterization of Colombian isolates of Neisseria meningitidis recovered from invasive disease.</title>
        <authorList>
            <person name="Duarte C."/>
            <person name="Gabastou J.M."/>
            <person name="Moreno J."/>
        </authorList>
    </citation>
    <scope>NUCLEOTIDE SEQUENCE [LARGE SCALE GENOMIC DNA]</scope>
    <source>
        <strain evidence="7 13">INS-Nm1012</strain>
        <strain evidence="6 14">INS-Nm1124</strain>
    </source>
</reference>
<evidence type="ECO:0000313" key="10">
    <source>
        <dbReference type="Proteomes" id="UP000092966"/>
    </source>
</evidence>
<dbReference type="EMBL" id="FFEF01000004">
    <property type="protein sequence ID" value="CWT85330.1"/>
    <property type="molecule type" value="Genomic_DNA"/>
</dbReference>
<evidence type="ECO:0000313" key="6">
    <source>
        <dbReference type="EMBL" id="RQJ67853.1"/>
    </source>
</evidence>
<evidence type="ECO:0000313" key="13">
    <source>
        <dbReference type="Proteomes" id="UP000283666"/>
    </source>
</evidence>
<reference evidence="4" key="6">
    <citation type="submission" date="2017-09" db="EMBL/GenBank/DDBJ databases">
        <authorList>
            <person name="Kretz C."/>
            <person name="Retchless A."/>
            <person name="Wang X."/>
        </authorList>
    </citation>
    <scope>NUCLEOTIDE SEQUENCE</scope>
    <source>
        <strain evidence="4">M26503</strain>
    </source>
</reference>
<protein>
    <submittedName>
        <fullName evidence="6">Uncharacterized protein</fullName>
    </submittedName>
</protein>
<reference evidence="1 10" key="1">
    <citation type="submission" date="2015-07" db="EMBL/GenBank/DDBJ databases">
        <title>Comparative genome sequencing reveals within-host evolution of Neisseria meningitidis during.</title>
        <authorList>
            <person name="Klughammer J."/>
            <person name="Dittrich M."/>
            <person name="Mueller T."/>
            <person name="Blom J."/>
            <person name="Goesmann A."/>
            <person name="Vogel U."/>
            <person name="Frosch M."/>
            <person name="Bock C."/>
            <person name="Schoen C."/>
        </authorList>
    </citation>
    <scope>NUCLEOTIDE SEQUENCE [LARGE SCALE GENOMIC DNA]</scope>
    <source>
        <strain evidence="1 10">DE8555</strain>
    </source>
</reference>
<evidence type="ECO:0000313" key="4">
    <source>
        <dbReference type="EMBL" id="PBJ87124.1"/>
    </source>
</evidence>
<name>A0A121V2J5_NEIME</name>
<reference evidence="4 11" key="3">
    <citation type="journal article" date="2017" name="Clin. Infect. Dis.">
        <title>Increased Risk for Meningococcal Disease among Men who have Sex with Men in the United States, 2012-2015.</title>
        <authorList>
            <person name="Folaranmi T.A."/>
            <person name="Kretz C.B."/>
            <person name="Kamiya H."/>
            <person name="MacNeil J.R."/>
            <person name="Whaley M.J."/>
            <person name="Blain A."/>
            <person name="Antwi M."/>
            <person name="Dorsinville M."/>
            <person name="Pacilli M."/>
            <person name="Smith S."/>
            <person name="Civen R."/>
            <person name="Ngo V."/>
            <person name="Winter K."/>
            <person name="Harriman K."/>
            <person name="Wang X."/>
            <person name="Bowen V.B."/>
            <person name="Patel M."/>
            <person name="Martin S."/>
            <person name="Misegades L."/>
            <person name="Meyer S.A."/>
        </authorList>
    </citation>
    <scope>NUCLEOTIDE SEQUENCE [LARGE SCALE GENOMIC DNA]</scope>
    <source>
        <strain evidence="4 11">M26503</strain>
    </source>
</reference>
<evidence type="ECO:0000313" key="2">
    <source>
        <dbReference type="EMBL" id="CWQ06900.1"/>
    </source>
</evidence>
<dbReference type="Proteomes" id="UP000072443">
    <property type="component" value="Unassembled WGS sequence"/>
</dbReference>
<dbReference type="EMBL" id="CP012393">
    <property type="protein sequence ID" value="ANW92637.1"/>
    <property type="molecule type" value="Genomic_DNA"/>
</dbReference>
<evidence type="ECO:0000313" key="5">
    <source>
        <dbReference type="EMBL" id="RGB18351.1"/>
    </source>
</evidence>
<reference evidence="8 9" key="2">
    <citation type="submission" date="2016-02" db="EMBL/GenBank/DDBJ databases">
        <authorList>
            <consortium name="Pathogen Informatics"/>
        </authorList>
    </citation>
    <scope>NUCLEOTIDE SEQUENCE [LARGE SCALE GENOMIC DNA]</scope>
    <source>
        <strain evidence="2 9">2842STDY5881269</strain>
        <strain evidence="3 8">2842STDY5881531</strain>
    </source>
</reference>
<evidence type="ECO:0000313" key="9">
    <source>
        <dbReference type="Proteomes" id="UP000072443"/>
    </source>
</evidence>
<dbReference type="Proteomes" id="UP000283666">
    <property type="component" value="Unassembled WGS sequence"/>
</dbReference>
<gene>
    <name evidence="5" type="ORF">CIJ84_03430</name>
    <name evidence="4" type="ORF">CNQ34_03715</name>
    <name evidence="7" type="ORF">COH52_12595</name>
    <name evidence="6" type="ORF">COI09_04335</name>
    <name evidence="1" type="ORF">DE8555_2108</name>
    <name evidence="2" type="ORF">ERS514591_01824</name>
    <name evidence="3" type="ORF">ERS514851_00619</name>
</gene>
<organism evidence="6 14">
    <name type="scientific">Neisseria meningitidis</name>
    <dbReference type="NCBI Taxonomy" id="487"/>
    <lineage>
        <taxon>Bacteria</taxon>
        <taxon>Pseudomonadati</taxon>
        <taxon>Pseudomonadota</taxon>
        <taxon>Betaproteobacteria</taxon>
        <taxon>Neisseriales</taxon>
        <taxon>Neisseriaceae</taxon>
        <taxon>Neisseria</taxon>
    </lineage>
</organism>
<evidence type="ECO:0000313" key="7">
    <source>
        <dbReference type="EMBL" id="RQK75615.1"/>
    </source>
</evidence>
<accession>A0A121V2J5</accession>
<proteinExistence type="predicted"/>
<evidence type="ECO:0000313" key="11">
    <source>
        <dbReference type="Proteomes" id="UP000217930"/>
    </source>
</evidence>
<dbReference type="Proteomes" id="UP000283829">
    <property type="component" value="Unassembled WGS sequence"/>
</dbReference>
<dbReference type="Proteomes" id="UP000217930">
    <property type="component" value="Unassembled WGS sequence"/>
</dbReference>
<evidence type="ECO:0000313" key="1">
    <source>
        <dbReference type="EMBL" id="ANW92637.1"/>
    </source>
</evidence>
<evidence type="ECO:0000313" key="12">
    <source>
        <dbReference type="Proteomes" id="UP000260504"/>
    </source>
</evidence>
<dbReference type="EMBL" id="NVYQ01000040">
    <property type="protein sequence ID" value="RGB18351.1"/>
    <property type="molecule type" value="Genomic_DNA"/>
</dbReference>
<sequence>MIIEHNGNIHKIARMTGNKNNFLEIILSDIHENIKIKPLTIKVKGENVINILPEEVSFYVKQGVDLIYEKYKRKFFISEISFCQSDSRPSSIYAFLTFHLLEDIIKNESPSNYT</sequence>
<dbReference type="Proteomes" id="UP000069876">
    <property type="component" value="Unassembled WGS sequence"/>
</dbReference>